<dbReference type="AlphaFoldDB" id="A0A4U0UW57"/>
<dbReference type="OrthoDB" id="5377623at2759"/>
<comment type="caution">
    <text evidence="11">The sequence shown here is derived from an EMBL/GenBank/DDBJ whole genome shotgun (WGS) entry which is preliminary data.</text>
</comment>
<evidence type="ECO:0000256" key="6">
    <source>
        <dbReference type="ARBA" id="ARBA00023136"/>
    </source>
</evidence>
<organism evidence="11 12">
    <name type="scientific">Friedmanniomyces endolithicus</name>
    <dbReference type="NCBI Taxonomy" id="329885"/>
    <lineage>
        <taxon>Eukaryota</taxon>
        <taxon>Fungi</taxon>
        <taxon>Dikarya</taxon>
        <taxon>Ascomycota</taxon>
        <taxon>Pezizomycotina</taxon>
        <taxon>Dothideomycetes</taxon>
        <taxon>Dothideomycetidae</taxon>
        <taxon>Mycosphaerellales</taxon>
        <taxon>Teratosphaeriaceae</taxon>
        <taxon>Friedmanniomyces</taxon>
    </lineage>
</organism>
<dbReference type="GO" id="GO:0055085">
    <property type="term" value="P:transmembrane transport"/>
    <property type="evidence" value="ECO:0007669"/>
    <property type="project" value="TreeGrafter"/>
</dbReference>
<feature type="region of interest" description="Disordered" evidence="7">
    <location>
        <begin position="836"/>
        <end position="1029"/>
    </location>
</feature>
<evidence type="ECO:0000256" key="8">
    <source>
        <dbReference type="SAM" id="Phobius"/>
    </source>
</evidence>
<feature type="transmembrane region" description="Helical" evidence="8">
    <location>
        <begin position="164"/>
        <end position="185"/>
    </location>
</feature>
<proteinExistence type="inferred from homology"/>
<feature type="transmembrane region" description="Helical" evidence="8">
    <location>
        <begin position="579"/>
        <end position="598"/>
    </location>
</feature>
<evidence type="ECO:0000256" key="3">
    <source>
        <dbReference type="ARBA" id="ARBA00022692"/>
    </source>
</evidence>
<dbReference type="InterPro" id="IPR040241">
    <property type="entry name" value="TRP_Flc/Pkd2-like"/>
</dbReference>
<accession>A0A4U0UW57</accession>
<dbReference type="STRING" id="329885.A0A4U0UW57"/>
<feature type="transmembrane region" description="Helical" evidence="8">
    <location>
        <begin position="424"/>
        <end position="449"/>
    </location>
</feature>
<feature type="transmembrane region" description="Helical" evidence="8">
    <location>
        <begin position="635"/>
        <end position="654"/>
    </location>
</feature>
<dbReference type="InterPro" id="IPR032800">
    <property type="entry name" value="TRP_N"/>
</dbReference>
<feature type="compositionally biased region" description="Gly residues" evidence="7">
    <location>
        <begin position="983"/>
        <end position="994"/>
    </location>
</feature>
<evidence type="ECO:0000256" key="2">
    <source>
        <dbReference type="ARBA" id="ARBA00010642"/>
    </source>
</evidence>
<evidence type="ECO:0000256" key="9">
    <source>
        <dbReference type="SAM" id="SignalP"/>
    </source>
</evidence>
<keyword evidence="5 8" id="KW-1133">Transmembrane helix</keyword>
<dbReference type="GO" id="GO:0009272">
    <property type="term" value="P:fungal-type cell wall biogenesis"/>
    <property type="evidence" value="ECO:0007669"/>
    <property type="project" value="TreeGrafter"/>
</dbReference>
<feature type="signal peptide" evidence="9">
    <location>
        <begin position="1"/>
        <end position="24"/>
    </location>
</feature>
<dbReference type="EMBL" id="NAJP01000034">
    <property type="protein sequence ID" value="TKA40183.1"/>
    <property type="molecule type" value="Genomic_DNA"/>
</dbReference>
<evidence type="ECO:0000313" key="11">
    <source>
        <dbReference type="EMBL" id="TKA40183.1"/>
    </source>
</evidence>
<feature type="compositionally biased region" description="Basic and acidic residues" evidence="7">
    <location>
        <begin position="838"/>
        <end position="847"/>
    </location>
</feature>
<feature type="transmembrane region" description="Helical" evidence="8">
    <location>
        <begin position="461"/>
        <end position="483"/>
    </location>
</feature>
<dbReference type="GO" id="GO:0016020">
    <property type="term" value="C:membrane"/>
    <property type="evidence" value="ECO:0007669"/>
    <property type="project" value="UniProtKB-SubCell"/>
</dbReference>
<feature type="transmembrane region" description="Helical" evidence="8">
    <location>
        <begin position="666"/>
        <end position="692"/>
    </location>
</feature>
<feature type="transmembrane region" description="Helical" evidence="8">
    <location>
        <begin position="382"/>
        <end position="403"/>
    </location>
</feature>
<evidence type="ECO:0000256" key="4">
    <source>
        <dbReference type="ARBA" id="ARBA00022729"/>
    </source>
</evidence>
<feature type="chain" id="PRO_5020355896" description="ML-like domain-containing protein" evidence="9">
    <location>
        <begin position="25"/>
        <end position="1029"/>
    </location>
</feature>
<feature type="transmembrane region" description="Helical" evidence="8">
    <location>
        <begin position="197"/>
        <end position="215"/>
    </location>
</feature>
<feature type="region of interest" description="Disordered" evidence="7">
    <location>
        <begin position="778"/>
        <end position="812"/>
    </location>
</feature>
<dbReference type="Pfam" id="PF06011">
    <property type="entry name" value="TRP"/>
    <property type="match status" value="1"/>
</dbReference>
<dbReference type="PANTHER" id="PTHR31145:SF7">
    <property type="entry name" value="TRP-LIKE ION CHANNEL"/>
    <property type="match status" value="1"/>
</dbReference>
<dbReference type="Proteomes" id="UP000310066">
    <property type="component" value="Unassembled WGS sequence"/>
</dbReference>
<comment type="subcellular location">
    <subcellularLocation>
        <location evidence="1">Membrane</location>
        <topology evidence="1">Multi-pass membrane protein</topology>
    </subcellularLocation>
</comment>
<feature type="domain" description="ML-like" evidence="10">
    <location>
        <begin position="51"/>
        <end position="160"/>
    </location>
</feature>
<feature type="compositionally biased region" description="Polar residues" evidence="7">
    <location>
        <begin position="941"/>
        <end position="955"/>
    </location>
</feature>
<dbReference type="PANTHER" id="PTHR31145">
    <property type="entry name" value="INTEGRAL MEMBRANE PROTEIN (AFU_ORTHOLOGUE AFUA_7G01610)"/>
    <property type="match status" value="1"/>
</dbReference>
<keyword evidence="6 8" id="KW-0472">Membrane</keyword>
<gene>
    <name evidence="11" type="ORF">B0A54_10788</name>
</gene>
<sequence>MIPRIASALLAITAFLGFLQTAVAANPSQDQWITYQNNNGETVYLQDERKPALYTGNFGDCLGSSLINVTRFDAAYYADNMTVLFHLAGNTGLTNESLMIVPISASGIIPLAQSDVNSFPSIALSIPDFEGEAILRIFDNRTESEIGCFSAVVTNGATFSQPEAVGSVLGIFTFVAMLASFATAAYGEAVPTMRLHYAHSLSVGVVFAVFQHIYYTGALSVNWPSVLVAWWSNFAWAGGMIHSTIMQNSINRLIGNNVGNTSQVGAAAAGTTQNSLGGGFDLTQIYSRSLRFGMDSIGMHPLVRDVASEIYGRPAGMFSNGLAQRGLEHTLQRRELLNATTGYRWYGHAVGAGLPLPGNYSGFAGTLAQENIRASNAFMTGFLWFLILLVLMVAALMAFKWVLEGAARLKMLKDSRFTYFRNHWLGYSAALALRICYLGFFMMMFLTIFQFTYQSSGGVKGVAAIVFIVFVIGVPGAAIYACMYKKTVEKEHKPRGVQVERKQLLGKIPWFGVTKKAANEEVVEMHPPDKKGDSTPFWKRMSTVGSITDQDGHLHSIHDNEDYTAKFGWLAARFRRTRWWFFTAWLFYEFVRAAFYGGASGYPLVQVFALLVIEVLAFVFIAWARPFEGRRLNLLVVYCLGFSKVVCVALSAAFDLRFNLDRIVTTAIGIVIIVIQGILTIITLVAIIVGAISSYMSVSRNHEDFRPRKLAGTRERYFNHLDQAVNDLPPDPIPAPASDSNDPKEPYFEMKSVRRLNKIEDEDPDFTSEMRLHDPAASYFSLDPTPTPGRAESLRSIPLSETGTPTPLGTRRGRTASVQSITNLPYGARAHRPSWSTRDFEAGEPPRSHTPIDMTQSVADEPLLPPPPPAAVVAAKAGGPPHGHKPSRSATLPNAFLSAIRGPPTSGADDGVRAGGDNVVSSREAIGSVPAPSVRPRAGTYGSQLRHSRSGTPSLSFAAAEGGNAEARGSSDWLGELAHVQAPGGGSGGGGGSGSASMGRRTTPLTPAQEQEEFIMGMSPRVSRDQGRP</sequence>
<evidence type="ECO:0000313" key="12">
    <source>
        <dbReference type="Proteomes" id="UP000310066"/>
    </source>
</evidence>
<feature type="transmembrane region" description="Helical" evidence="8">
    <location>
        <begin position="604"/>
        <end position="623"/>
    </location>
</feature>
<evidence type="ECO:0000256" key="5">
    <source>
        <dbReference type="ARBA" id="ARBA00022989"/>
    </source>
</evidence>
<evidence type="ECO:0000259" key="10">
    <source>
        <dbReference type="SMART" id="SM01320"/>
    </source>
</evidence>
<reference evidence="11 12" key="1">
    <citation type="submission" date="2017-03" db="EMBL/GenBank/DDBJ databases">
        <title>Genomes of endolithic fungi from Antarctica.</title>
        <authorList>
            <person name="Coleine C."/>
            <person name="Masonjones S."/>
            <person name="Stajich J.E."/>
        </authorList>
    </citation>
    <scope>NUCLEOTIDE SEQUENCE [LARGE SCALE GENOMIC DNA]</scope>
    <source>
        <strain evidence="11 12">CCFEE 5311</strain>
    </source>
</reference>
<feature type="compositionally biased region" description="Low complexity" evidence="7">
    <location>
        <begin position="958"/>
        <end position="967"/>
    </location>
</feature>
<protein>
    <recommendedName>
        <fullName evidence="10">ML-like domain-containing protein</fullName>
    </recommendedName>
</protein>
<evidence type="ECO:0000256" key="7">
    <source>
        <dbReference type="SAM" id="MobiDB-lite"/>
    </source>
</evidence>
<dbReference type="Pfam" id="PF14558">
    <property type="entry name" value="TRP_N"/>
    <property type="match status" value="1"/>
</dbReference>
<keyword evidence="4 9" id="KW-0732">Signal</keyword>
<evidence type="ECO:0000256" key="1">
    <source>
        <dbReference type="ARBA" id="ARBA00004141"/>
    </source>
</evidence>
<keyword evidence="3 8" id="KW-0812">Transmembrane</keyword>
<dbReference type="InterPro" id="IPR010308">
    <property type="entry name" value="TRP_C"/>
</dbReference>
<dbReference type="SMART" id="SM01320">
    <property type="entry name" value="TRP_N"/>
    <property type="match status" value="1"/>
</dbReference>
<comment type="similarity">
    <text evidence="2">Belongs to the transient receptor potential (TRP) ion channel family.</text>
</comment>
<name>A0A4U0UW57_9PEZI</name>